<sequence>MNSRCIPTDGMLTPGGHTPTERIPPNIHSRTSPTASQQSPPSSTTTSAGPPPLTTQPEPWPTHHAPAYQPQTPSSIANSPAVPSLTAASHSVGHPQQHQPPPNAHPHPSWPMVPAPVCTPDDRPLNPNPAAGYPYAMDPSTTTMHFHPPHPDQQPLPYHDNPPPPPNIAPGQEYQQRPPPMSGPLPGPYAQYQGYISPVSHPAEAAQGLSMMGRAGGMNNGHMMYNGMGGDVKQE</sequence>
<organism evidence="2">
    <name type="scientific">Eremomyces bilateralis CBS 781.70</name>
    <dbReference type="NCBI Taxonomy" id="1392243"/>
    <lineage>
        <taxon>Eukaryota</taxon>
        <taxon>Fungi</taxon>
        <taxon>Dikarya</taxon>
        <taxon>Ascomycota</taxon>
        <taxon>Pezizomycotina</taxon>
        <taxon>Dothideomycetes</taxon>
        <taxon>Dothideomycetes incertae sedis</taxon>
        <taxon>Eremomycetales</taxon>
        <taxon>Eremomycetaceae</taxon>
        <taxon>Eremomyces</taxon>
    </lineage>
</organism>
<accession>A0A6G1FVC4</accession>
<feature type="compositionally biased region" description="Pro residues" evidence="1">
    <location>
        <begin position="177"/>
        <end position="187"/>
    </location>
</feature>
<name>A0A6G1FVC4_9PEZI</name>
<reference evidence="4" key="2">
    <citation type="submission" date="2020-04" db="EMBL/GenBank/DDBJ databases">
        <authorList>
            <consortium name="NCBI Genome Project"/>
        </authorList>
    </citation>
    <scope>NUCLEOTIDE SEQUENCE</scope>
    <source>
        <strain evidence="4">CBS 781.70</strain>
    </source>
</reference>
<gene>
    <name evidence="2 4" type="ORF">P152DRAFT_154512</name>
</gene>
<reference evidence="2 4" key="1">
    <citation type="submission" date="2020-01" db="EMBL/GenBank/DDBJ databases">
        <authorList>
            <consortium name="DOE Joint Genome Institute"/>
            <person name="Haridas S."/>
            <person name="Albert R."/>
            <person name="Binder M."/>
            <person name="Bloem J."/>
            <person name="Labutti K."/>
            <person name="Salamov A."/>
            <person name="Andreopoulos B."/>
            <person name="Baker S.E."/>
            <person name="Barry K."/>
            <person name="Bills G."/>
            <person name="Bluhm B.H."/>
            <person name="Cannon C."/>
            <person name="Castanera R."/>
            <person name="Culley D.E."/>
            <person name="Daum C."/>
            <person name="Ezra D."/>
            <person name="Gonzalez J.B."/>
            <person name="Henrissat B."/>
            <person name="Kuo A."/>
            <person name="Liang C."/>
            <person name="Lipzen A."/>
            <person name="Lutzoni F."/>
            <person name="Magnuson J."/>
            <person name="Mondo S."/>
            <person name="Nolan M."/>
            <person name="Ohm R."/>
            <person name="Pangilinan J."/>
            <person name="Park H.-J."/>
            <person name="Ramirez L."/>
            <person name="Alfaro M."/>
            <person name="Sun H."/>
            <person name="Tritt A."/>
            <person name="Yoshinaga Y."/>
            <person name="Zwiers L.-H."/>
            <person name="Turgeon B.G."/>
            <person name="Goodwin S.B."/>
            <person name="Spatafora J.W."/>
            <person name="Crous P.W."/>
            <person name="Grigoriev I.V."/>
        </authorList>
    </citation>
    <scope>NUCLEOTIDE SEQUENCE</scope>
    <source>
        <strain evidence="2 4">CBS 781.70</strain>
    </source>
</reference>
<feature type="region of interest" description="Disordered" evidence="1">
    <location>
        <begin position="1"/>
        <end position="192"/>
    </location>
</feature>
<proteinExistence type="predicted"/>
<evidence type="ECO:0000313" key="2">
    <source>
        <dbReference type="EMBL" id="KAF1809611.1"/>
    </source>
</evidence>
<dbReference type="RefSeq" id="XP_033531242.1">
    <property type="nucleotide sequence ID" value="XM_033673957.1"/>
</dbReference>
<feature type="compositionally biased region" description="Low complexity" evidence="1">
    <location>
        <begin position="31"/>
        <end position="48"/>
    </location>
</feature>
<reference evidence="4" key="3">
    <citation type="submission" date="2025-04" db="UniProtKB">
        <authorList>
            <consortium name="RefSeq"/>
        </authorList>
    </citation>
    <scope>IDENTIFICATION</scope>
    <source>
        <strain evidence="4">CBS 781.70</strain>
    </source>
</reference>
<evidence type="ECO:0000313" key="4">
    <source>
        <dbReference type="RefSeq" id="XP_033531242.1"/>
    </source>
</evidence>
<dbReference type="EMBL" id="ML975171">
    <property type="protein sequence ID" value="KAF1809611.1"/>
    <property type="molecule type" value="Genomic_DNA"/>
</dbReference>
<evidence type="ECO:0000313" key="3">
    <source>
        <dbReference type="Proteomes" id="UP000504638"/>
    </source>
</evidence>
<protein>
    <submittedName>
        <fullName evidence="2 4">Uncharacterized protein</fullName>
    </submittedName>
</protein>
<feature type="compositionally biased region" description="Pro residues" evidence="1">
    <location>
        <begin position="49"/>
        <end position="60"/>
    </location>
</feature>
<keyword evidence="3" id="KW-1185">Reference proteome</keyword>
<dbReference type="Proteomes" id="UP000504638">
    <property type="component" value="Unplaced"/>
</dbReference>
<evidence type="ECO:0000256" key="1">
    <source>
        <dbReference type="SAM" id="MobiDB-lite"/>
    </source>
</evidence>
<feature type="compositionally biased region" description="Pro residues" evidence="1">
    <location>
        <begin position="98"/>
        <end position="114"/>
    </location>
</feature>
<feature type="compositionally biased region" description="Polar residues" evidence="1">
    <location>
        <begin position="69"/>
        <end position="78"/>
    </location>
</feature>
<dbReference type="AlphaFoldDB" id="A0A6G1FVC4"/>
<dbReference type="GeneID" id="54414527"/>